<dbReference type="EMBL" id="JBIAZU010000004">
    <property type="protein sequence ID" value="MFF5292501.1"/>
    <property type="molecule type" value="Genomic_DNA"/>
</dbReference>
<evidence type="ECO:0000313" key="10">
    <source>
        <dbReference type="Proteomes" id="UP001602245"/>
    </source>
</evidence>
<feature type="transmembrane region" description="Helical" evidence="7">
    <location>
        <begin position="276"/>
        <end position="297"/>
    </location>
</feature>
<dbReference type="Proteomes" id="UP001602245">
    <property type="component" value="Unassembled WGS sequence"/>
</dbReference>
<dbReference type="Gene3D" id="1.20.1720.10">
    <property type="entry name" value="Multidrug resistance protein D"/>
    <property type="match status" value="1"/>
</dbReference>
<dbReference type="PANTHER" id="PTHR42718:SF46">
    <property type="entry name" value="BLR6921 PROTEIN"/>
    <property type="match status" value="1"/>
</dbReference>
<dbReference type="InterPro" id="IPR005829">
    <property type="entry name" value="Sugar_transporter_CS"/>
</dbReference>
<feature type="transmembrane region" description="Helical" evidence="7">
    <location>
        <begin position="89"/>
        <end position="112"/>
    </location>
</feature>
<comment type="subcellular location">
    <subcellularLocation>
        <location evidence="1">Cell membrane</location>
        <topology evidence="1">Multi-pass membrane protein</topology>
    </subcellularLocation>
</comment>
<keyword evidence="5 7" id="KW-1133">Transmembrane helix</keyword>
<comment type="caution">
    <text evidence="9">The sequence shown here is derived from an EMBL/GenBank/DDBJ whole genome shotgun (WGS) entry which is preliminary data.</text>
</comment>
<evidence type="ECO:0000256" key="3">
    <source>
        <dbReference type="ARBA" id="ARBA00022475"/>
    </source>
</evidence>
<dbReference type="InterPro" id="IPR036259">
    <property type="entry name" value="MFS_trans_sf"/>
</dbReference>
<evidence type="ECO:0000259" key="8">
    <source>
        <dbReference type="PROSITE" id="PS50850"/>
    </source>
</evidence>
<dbReference type="InterPro" id="IPR020846">
    <property type="entry name" value="MFS_dom"/>
</dbReference>
<name>A0ABW6WK00_9ACTN</name>
<feature type="transmembrane region" description="Helical" evidence="7">
    <location>
        <begin position="233"/>
        <end position="255"/>
    </location>
</feature>
<feature type="transmembrane region" description="Helical" evidence="7">
    <location>
        <begin position="365"/>
        <end position="385"/>
    </location>
</feature>
<dbReference type="SUPFAM" id="SSF103473">
    <property type="entry name" value="MFS general substrate transporter"/>
    <property type="match status" value="1"/>
</dbReference>
<organism evidence="9 10">
    <name type="scientific">Paractinoplanes globisporus</name>
    <dbReference type="NCBI Taxonomy" id="113565"/>
    <lineage>
        <taxon>Bacteria</taxon>
        <taxon>Bacillati</taxon>
        <taxon>Actinomycetota</taxon>
        <taxon>Actinomycetes</taxon>
        <taxon>Micromonosporales</taxon>
        <taxon>Micromonosporaceae</taxon>
        <taxon>Paractinoplanes</taxon>
    </lineage>
</organism>
<keyword evidence="2" id="KW-0813">Transport</keyword>
<dbReference type="PANTHER" id="PTHR42718">
    <property type="entry name" value="MAJOR FACILITATOR SUPERFAMILY MULTIDRUG TRANSPORTER MFSC"/>
    <property type="match status" value="1"/>
</dbReference>
<protein>
    <submittedName>
        <fullName evidence="9">MFS transporter</fullName>
    </submittedName>
</protein>
<feature type="transmembrane region" description="Helical" evidence="7">
    <location>
        <begin position="150"/>
        <end position="173"/>
    </location>
</feature>
<keyword evidence="10" id="KW-1185">Reference proteome</keyword>
<evidence type="ECO:0000313" key="9">
    <source>
        <dbReference type="EMBL" id="MFF5292501.1"/>
    </source>
</evidence>
<feature type="transmembrane region" description="Helical" evidence="7">
    <location>
        <begin position="309"/>
        <end position="328"/>
    </location>
</feature>
<evidence type="ECO:0000256" key="7">
    <source>
        <dbReference type="SAM" id="Phobius"/>
    </source>
</evidence>
<evidence type="ECO:0000256" key="5">
    <source>
        <dbReference type="ARBA" id="ARBA00022989"/>
    </source>
</evidence>
<dbReference type="InterPro" id="IPR011701">
    <property type="entry name" value="MFS"/>
</dbReference>
<accession>A0ABW6WK00</accession>
<feature type="transmembrane region" description="Helical" evidence="7">
    <location>
        <begin position="209"/>
        <end position="227"/>
    </location>
</feature>
<evidence type="ECO:0000256" key="6">
    <source>
        <dbReference type="ARBA" id="ARBA00023136"/>
    </source>
</evidence>
<dbReference type="RefSeq" id="WP_211216622.1">
    <property type="nucleotide sequence ID" value="NZ_JBIAZU010000004.1"/>
</dbReference>
<keyword evidence="4 7" id="KW-0812">Transmembrane</keyword>
<feature type="transmembrane region" description="Helical" evidence="7">
    <location>
        <begin position="60"/>
        <end position="77"/>
    </location>
</feature>
<dbReference type="Pfam" id="PF07690">
    <property type="entry name" value="MFS_1"/>
    <property type="match status" value="1"/>
</dbReference>
<feature type="domain" description="Major facilitator superfamily (MFS) profile" evidence="8">
    <location>
        <begin position="22"/>
        <end position="474"/>
    </location>
</feature>
<dbReference type="Gene3D" id="1.20.1250.20">
    <property type="entry name" value="MFS general substrate transporter like domains"/>
    <property type="match status" value="1"/>
</dbReference>
<proteinExistence type="predicted"/>
<feature type="transmembrane region" description="Helical" evidence="7">
    <location>
        <begin position="179"/>
        <end position="197"/>
    </location>
</feature>
<feature type="transmembrane region" description="Helical" evidence="7">
    <location>
        <begin position="340"/>
        <end position="359"/>
    </location>
</feature>
<keyword evidence="3" id="KW-1003">Cell membrane</keyword>
<feature type="transmembrane region" description="Helical" evidence="7">
    <location>
        <begin position="20"/>
        <end position="40"/>
    </location>
</feature>
<evidence type="ECO:0000256" key="2">
    <source>
        <dbReference type="ARBA" id="ARBA00022448"/>
    </source>
</evidence>
<dbReference type="CDD" id="cd17321">
    <property type="entry name" value="MFS_MMR_MDR_like"/>
    <property type="match status" value="1"/>
</dbReference>
<dbReference type="PROSITE" id="PS00216">
    <property type="entry name" value="SUGAR_TRANSPORT_1"/>
    <property type="match status" value="1"/>
</dbReference>
<feature type="transmembrane region" description="Helical" evidence="7">
    <location>
        <begin position="453"/>
        <end position="470"/>
    </location>
</feature>
<feature type="transmembrane region" description="Helical" evidence="7">
    <location>
        <begin position="118"/>
        <end position="138"/>
    </location>
</feature>
<feature type="transmembrane region" description="Helical" evidence="7">
    <location>
        <begin position="412"/>
        <end position="433"/>
    </location>
</feature>
<dbReference type="PROSITE" id="PS50850">
    <property type="entry name" value="MFS"/>
    <property type="match status" value="1"/>
</dbReference>
<sequence length="479" mass="48296">MSTQAMRTAAPEATPDPRRWWALAAVATAQLMVGIDLTIMNIALPSAQRDLGLSDPTRQWVVTVFALCYGGLLLLGGRLSDVLGRRRALLIGLSGFALASALGGAATGSATLLTARGLQGAFAALLTPAVLATLAAAFPVPGERARAFGIYGAAMGSSSGFGVLAGGVLTAYASWRWCMFVNLPIAVAAAVGVRFAVRPGRGAQARVDILGAVLATLGLMALVFGFSRAETDGWGAGVTIGALAAGVVLLAAFAVTQGRVSRPLLPPRVVLDRRRAGCYLAVFALAIGLFAALFFLTFHLQNVLGYSPIRAGLAFLPLTAGLIAGVRIAGRLLPRVPVHALLASGLLILAAGLGLLSRLSTGGGYLAHVLPVFLLVGLGAGWVLITANSTATLGAGPDTAVAGAMVMTSQQIGASLGTALLATIAGTATAHYLHTHPAATGAAAVHGFADASLAGAAFLCVAAVAVYLLSAPRKPTASA</sequence>
<evidence type="ECO:0000256" key="4">
    <source>
        <dbReference type="ARBA" id="ARBA00022692"/>
    </source>
</evidence>
<evidence type="ECO:0000256" key="1">
    <source>
        <dbReference type="ARBA" id="ARBA00004651"/>
    </source>
</evidence>
<keyword evidence="6 7" id="KW-0472">Membrane</keyword>
<gene>
    <name evidence="9" type="ORF">ACFY35_23920</name>
</gene>
<reference evidence="9 10" key="1">
    <citation type="submission" date="2024-10" db="EMBL/GenBank/DDBJ databases">
        <title>The Natural Products Discovery Center: Release of the First 8490 Sequenced Strains for Exploring Actinobacteria Biosynthetic Diversity.</title>
        <authorList>
            <person name="Kalkreuter E."/>
            <person name="Kautsar S.A."/>
            <person name="Yang D."/>
            <person name="Bader C.D."/>
            <person name="Teijaro C.N."/>
            <person name="Fluegel L."/>
            <person name="Davis C.M."/>
            <person name="Simpson J.R."/>
            <person name="Lauterbach L."/>
            <person name="Steele A.D."/>
            <person name="Gui C."/>
            <person name="Meng S."/>
            <person name="Li G."/>
            <person name="Viehrig K."/>
            <person name="Ye F."/>
            <person name="Su P."/>
            <person name="Kiefer A.F."/>
            <person name="Nichols A."/>
            <person name="Cepeda A.J."/>
            <person name="Yan W."/>
            <person name="Fan B."/>
            <person name="Jiang Y."/>
            <person name="Adhikari A."/>
            <person name="Zheng C.-J."/>
            <person name="Schuster L."/>
            <person name="Cowan T.M."/>
            <person name="Smanski M.J."/>
            <person name="Chevrette M.G."/>
            <person name="De Carvalho L.P.S."/>
            <person name="Shen B."/>
        </authorList>
    </citation>
    <scope>NUCLEOTIDE SEQUENCE [LARGE SCALE GENOMIC DNA]</scope>
    <source>
        <strain evidence="9 10">NPDC000087</strain>
    </source>
</reference>